<dbReference type="KEGG" id="dpx:DAPPUDRAFT_308967"/>
<proteinExistence type="inferred from homology"/>
<dbReference type="GO" id="GO:0005737">
    <property type="term" value="C:cytoplasm"/>
    <property type="evidence" value="ECO:0000318"/>
    <property type="project" value="GO_Central"/>
</dbReference>
<dbReference type="InterPro" id="IPR050618">
    <property type="entry name" value="Ubq-SigPath_Reg"/>
</dbReference>
<reference evidence="4 5" key="1">
    <citation type="journal article" date="2011" name="Science">
        <title>The ecoresponsive genome of Daphnia pulex.</title>
        <authorList>
            <person name="Colbourne J.K."/>
            <person name="Pfrender M.E."/>
            <person name="Gilbert D."/>
            <person name="Thomas W.K."/>
            <person name="Tucker A."/>
            <person name="Oakley T.H."/>
            <person name="Tokishita S."/>
            <person name="Aerts A."/>
            <person name="Arnold G.J."/>
            <person name="Basu M.K."/>
            <person name="Bauer D.J."/>
            <person name="Caceres C.E."/>
            <person name="Carmel L."/>
            <person name="Casola C."/>
            <person name="Choi J.H."/>
            <person name="Detter J.C."/>
            <person name="Dong Q."/>
            <person name="Dusheyko S."/>
            <person name="Eads B.D."/>
            <person name="Frohlich T."/>
            <person name="Geiler-Samerotte K.A."/>
            <person name="Gerlach D."/>
            <person name="Hatcher P."/>
            <person name="Jogdeo S."/>
            <person name="Krijgsveld J."/>
            <person name="Kriventseva E.V."/>
            <person name="Kultz D."/>
            <person name="Laforsch C."/>
            <person name="Lindquist E."/>
            <person name="Lopez J."/>
            <person name="Manak J.R."/>
            <person name="Muller J."/>
            <person name="Pangilinan J."/>
            <person name="Patwardhan R.P."/>
            <person name="Pitluck S."/>
            <person name="Pritham E.J."/>
            <person name="Rechtsteiner A."/>
            <person name="Rho M."/>
            <person name="Rogozin I.B."/>
            <person name="Sakarya O."/>
            <person name="Salamov A."/>
            <person name="Schaack S."/>
            <person name="Shapiro H."/>
            <person name="Shiga Y."/>
            <person name="Skalitzky C."/>
            <person name="Smith Z."/>
            <person name="Souvorov A."/>
            <person name="Sung W."/>
            <person name="Tang Z."/>
            <person name="Tsuchiya D."/>
            <person name="Tu H."/>
            <person name="Vos H."/>
            <person name="Wang M."/>
            <person name="Wolf Y.I."/>
            <person name="Yamagata H."/>
            <person name="Yamada T."/>
            <person name="Ye Y."/>
            <person name="Shaw J.R."/>
            <person name="Andrews J."/>
            <person name="Crease T.J."/>
            <person name="Tang H."/>
            <person name="Lucas S.M."/>
            <person name="Robertson H.M."/>
            <person name="Bork P."/>
            <person name="Koonin E.V."/>
            <person name="Zdobnov E.M."/>
            <person name="Grigoriev I.V."/>
            <person name="Lynch M."/>
            <person name="Boore J.L."/>
        </authorList>
    </citation>
    <scope>NUCLEOTIDE SEQUENCE [LARGE SCALE GENOMIC DNA]</scope>
</reference>
<dbReference type="EMBL" id="GL732531">
    <property type="protein sequence ID" value="EFX85720.1"/>
    <property type="molecule type" value="Genomic_DNA"/>
</dbReference>
<dbReference type="FunFam" id="2.60.120.920:FF:000011">
    <property type="entry name" value="RAN binding protein 10"/>
    <property type="match status" value="1"/>
</dbReference>
<dbReference type="OrthoDB" id="25503at2759"/>
<keyword evidence="5" id="KW-1185">Reference proteome</keyword>
<dbReference type="PhylomeDB" id="E9G361"/>
<dbReference type="Pfam" id="PF00622">
    <property type="entry name" value="SPRY"/>
    <property type="match status" value="1"/>
</dbReference>
<dbReference type="SUPFAM" id="SSF49899">
    <property type="entry name" value="Concanavalin A-like lectins/glucanases"/>
    <property type="match status" value="1"/>
</dbReference>
<dbReference type="InParanoid" id="E9G361"/>
<dbReference type="GO" id="GO:0007010">
    <property type="term" value="P:cytoskeleton organization"/>
    <property type="evidence" value="ECO:0000318"/>
    <property type="project" value="GO_Central"/>
</dbReference>
<dbReference type="PROSITE" id="PS50188">
    <property type="entry name" value="B302_SPRY"/>
    <property type="match status" value="1"/>
</dbReference>
<accession>E9G361</accession>
<dbReference type="InterPro" id="IPR043136">
    <property type="entry name" value="B30.2/SPRY_sf"/>
</dbReference>
<feature type="region of interest" description="Disordered" evidence="2">
    <location>
        <begin position="253"/>
        <end position="282"/>
    </location>
</feature>
<evidence type="ECO:0000259" key="3">
    <source>
        <dbReference type="PROSITE" id="PS50188"/>
    </source>
</evidence>
<dbReference type="InterPro" id="IPR003877">
    <property type="entry name" value="SPRY_dom"/>
</dbReference>
<protein>
    <recommendedName>
        <fullName evidence="3">B30.2/SPRY domain-containing protein</fullName>
    </recommendedName>
</protein>
<dbReference type="PANTHER" id="PTHR12864">
    <property type="entry name" value="RAN BINDING PROTEIN 9-RELATED"/>
    <property type="match status" value="1"/>
</dbReference>
<organism evidence="4 5">
    <name type="scientific">Daphnia pulex</name>
    <name type="common">Water flea</name>
    <dbReference type="NCBI Taxonomy" id="6669"/>
    <lineage>
        <taxon>Eukaryota</taxon>
        <taxon>Metazoa</taxon>
        <taxon>Ecdysozoa</taxon>
        <taxon>Arthropoda</taxon>
        <taxon>Crustacea</taxon>
        <taxon>Branchiopoda</taxon>
        <taxon>Diplostraca</taxon>
        <taxon>Cladocera</taxon>
        <taxon>Anomopoda</taxon>
        <taxon>Daphniidae</taxon>
        <taxon>Daphnia</taxon>
    </lineage>
</organism>
<dbReference type="InterPro" id="IPR013320">
    <property type="entry name" value="ConA-like_dom_sf"/>
</dbReference>
<gene>
    <name evidence="4" type="ORF">DAPPUDRAFT_308967</name>
</gene>
<dbReference type="SMART" id="SM00449">
    <property type="entry name" value="SPRY"/>
    <property type="match status" value="1"/>
</dbReference>
<dbReference type="STRING" id="6669.E9G361"/>
<dbReference type="InterPro" id="IPR001870">
    <property type="entry name" value="B30.2/SPRY"/>
</dbReference>
<evidence type="ECO:0000313" key="4">
    <source>
        <dbReference type="EMBL" id="EFX85720.1"/>
    </source>
</evidence>
<name>E9G361_DAPPU</name>
<evidence type="ECO:0000256" key="2">
    <source>
        <dbReference type="SAM" id="MobiDB-lite"/>
    </source>
</evidence>
<dbReference type="Proteomes" id="UP000000305">
    <property type="component" value="Unassembled WGS sequence"/>
</dbReference>
<dbReference type="CDD" id="cd12909">
    <property type="entry name" value="SPRY_RanBP9_10"/>
    <property type="match status" value="1"/>
</dbReference>
<dbReference type="eggNOG" id="KOG1477">
    <property type="taxonomic scope" value="Eukaryota"/>
</dbReference>
<dbReference type="AlphaFoldDB" id="E9G361"/>
<dbReference type="HOGENOM" id="CLU_900972_0_0_1"/>
<evidence type="ECO:0000313" key="5">
    <source>
        <dbReference type="Proteomes" id="UP000000305"/>
    </source>
</evidence>
<feature type="domain" description="B30.2/SPRY" evidence="3">
    <location>
        <begin position="1"/>
        <end position="195"/>
    </location>
</feature>
<comment type="similarity">
    <text evidence="1">Belongs to the RANBP9/10 family.</text>
</comment>
<sequence>MENNSPGLNRLRTLYPFVCEEDGFPLPLCWSSEDKFYFVGLSENNLRVSYQGYGKTQLDAVSVRATHPIPSACGLYYYEVKIINRGSDGYIGIGLSAEEVDMNALPGWRENSFGYHGDDGKSFCSSGTGQTYGPTFTTNDVIGCGINFIDNTCFYTKNGLNLGTAFVDLPLNLYPTVGLNSHGEVVEANFGQSPFVYKIGDDMRELRARIASVILNYPIPDKPMEASIQSMIATYLVHHPQWCDVPRSASSASSSSGNASSDSSLSDIASSTTISSPGSSSSLLSQFWFNRNFFHVSKDSRRKRKADDA</sequence>
<dbReference type="InterPro" id="IPR035782">
    <property type="entry name" value="SPRY_RanBP9/10"/>
</dbReference>
<evidence type="ECO:0000256" key="1">
    <source>
        <dbReference type="ARBA" id="ARBA00006535"/>
    </source>
</evidence>
<dbReference type="OMA" id="PIKCIAY"/>
<dbReference type="Gene3D" id="2.60.120.920">
    <property type="match status" value="1"/>
</dbReference>